<keyword evidence="6 7" id="KW-0472">Membrane</keyword>
<dbReference type="GO" id="GO:0005886">
    <property type="term" value="C:plasma membrane"/>
    <property type="evidence" value="ECO:0007669"/>
    <property type="project" value="UniProtKB-SubCell"/>
</dbReference>
<protein>
    <recommendedName>
        <fullName evidence="8">ABC transmembrane type-1 domain-containing protein</fullName>
    </recommendedName>
</protein>
<sequence>PSIISYRRPFYARTRFLFFILLVISIFIYGWRVTEIQLGELVRDVHLVKPLVRDLLNPDLLTFDIESESASTFFILSGQQSSLNKSQKFSLGPVISVSKNTGQVGDTIEVSGKGFRPNRKGRLVWVNSIEQEYPIGFFETDLVGKFKIDIIVPLIARGDTQTVRAFLEWRTGEWRFSSTLKLTLEKVVETVFLAFMATTFSIIIAAPMSFFGARNLMLSNPANKAIYYIIRTTFNLLRSIEPLIMAILFAVWVGIGPFAGVLALAVHSIAAL</sequence>
<evidence type="ECO:0000256" key="3">
    <source>
        <dbReference type="ARBA" id="ARBA00022475"/>
    </source>
</evidence>
<evidence type="ECO:0000313" key="9">
    <source>
        <dbReference type="EMBL" id="SVD67441.1"/>
    </source>
</evidence>
<dbReference type="PROSITE" id="PS50928">
    <property type="entry name" value="ABC_TM1"/>
    <property type="match status" value="1"/>
</dbReference>
<feature type="non-terminal residue" evidence="9">
    <location>
        <position position="1"/>
    </location>
</feature>
<dbReference type="SUPFAM" id="SSF161098">
    <property type="entry name" value="MetI-like"/>
    <property type="match status" value="1"/>
</dbReference>
<proteinExistence type="predicted"/>
<dbReference type="EMBL" id="UINC01165829">
    <property type="protein sequence ID" value="SVD67441.1"/>
    <property type="molecule type" value="Genomic_DNA"/>
</dbReference>
<dbReference type="InterPro" id="IPR035906">
    <property type="entry name" value="MetI-like_sf"/>
</dbReference>
<dbReference type="PANTHER" id="PTHR30043:SF1">
    <property type="entry name" value="ABC TRANSPORT SYSTEM PERMEASE PROTEIN P69"/>
    <property type="match status" value="1"/>
</dbReference>
<feature type="transmembrane region" description="Helical" evidence="7">
    <location>
        <begin position="243"/>
        <end position="266"/>
    </location>
</feature>
<keyword evidence="4 7" id="KW-0812">Transmembrane</keyword>
<dbReference type="Gene3D" id="1.10.3720.10">
    <property type="entry name" value="MetI-like"/>
    <property type="match status" value="1"/>
</dbReference>
<evidence type="ECO:0000256" key="4">
    <source>
        <dbReference type="ARBA" id="ARBA00022692"/>
    </source>
</evidence>
<evidence type="ECO:0000256" key="1">
    <source>
        <dbReference type="ARBA" id="ARBA00004651"/>
    </source>
</evidence>
<dbReference type="InterPro" id="IPR000515">
    <property type="entry name" value="MetI-like"/>
</dbReference>
<evidence type="ECO:0000259" key="8">
    <source>
        <dbReference type="PROSITE" id="PS50928"/>
    </source>
</evidence>
<keyword evidence="2" id="KW-0813">Transport</keyword>
<dbReference type="GO" id="GO:0055085">
    <property type="term" value="P:transmembrane transport"/>
    <property type="evidence" value="ECO:0007669"/>
    <property type="project" value="InterPro"/>
</dbReference>
<evidence type="ECO:0000256" key="5">
    <source>
        <dbReference type="ARBA" id="ARBA00022989"/>
    </source>
</evidence>
<organism evidence="9">
    <name type="scientific">marine metagenome</name>
    <dbReference type="NCBI Taxonomy" id="408172"/>
    <lineage>
        <taxon>unclassified sequences</taxon>
        <taxon>metagenomes</taxon>
        <taxon>ecological metagenomes</taxon>
    </lineage>
</organism>
<comment type="subcellular location">
    <subcellularLocation>
        <location evidence="1">Cell membrane</location>
        <topology evidence="1">Multi-pass membrane protein</topology>
    </subcellularLocation>
</comment>
<feature type="domain" description="ABC transmembrane type-1" evidence="8">
    <location>
        <begin position="187"/>
        <end position="272"/>
    </location>
</feature>
<evidence type="ECO:0000256" key="6">
    <source>
        <dbReference type="ARBA" id="ARBA00023136"/>
    </source>
</evidence>
<keyword evidence="3" id="KW-1003">Cell membrane</keyword>
<evidence type="ECO:0000256" key="7">
    <source>
        <dbReference type="SAM" id="Phobius"/>
    </source>
</evidence>
<feature type="transmembrane region" description="Helical" evidence="7">
    <location>
        <begin position="12"/>
        <end position="31"/>
    </location>
</feature>
<keyword evidence="5 7" id="KW-1133">Transmembrane helix</keyword>
<gene>
    <name evidence="9" type="ORF">METZ01_LOCUS420295</name>
</gene>
<accession>A0A382XAT8</accession>
<name>A0A382XAT8_9ZZZZ</name>
<reference evidence="9" key="1">
    <citation type="submission" date="2018-05" db="EMBL/GenBank/DDBJ databases">
        <authorList>
            <person name="Lanie J.A."/>
            <person name="Ng W.-L."/>
            <person name="Kazmierczak K.M."/>
            <person name="Andrzejewski T.M."/>
            <person name="Davidsen T.M."/>
            <person name="Wayne K.J."/>
            <person name="Tettelin H."/>
            <person name="Glass J.I."/>
            <person name="Rusch D."/>
            <person name="Podicherti R."/>
            <person name="Tsui H.-C.T."/>
            <person name="Winkler M.E."/>
        </authorList>
    </citation>
    <scope>NUCLEOTIDE SEQUENCE</scope>
</reference>
<feature type="non-terminal residue" evidence="9">
    <location>
        <position position="272"/>
    </location>
</feature>
<dbReference type="AlphaFoldDB" id="A0A382XAT8"/>
<dbReference type="PANTHER" id="PTHR30043">
    <property type="entry name" value="PHOSPHONATES TRANSPORT SYSTEM PERMEASE PROTEIN"/>
    <property type="match status" value="1"/>
</dbReference>
<feature type="transmembrane region" description="Helical" evidence="7">
    <location>
        <begin position="191"/>
        <end position="211"/>
    </location>
</feature>
<evidence type="ECO:0000256" key="2">
    <source>
        <dbReference type="ARBA" id="ARBA00022448"/>
    </source>
</evidence>